<keyword evidence="5 9" id="KW-0297">G-protein coupled receptor</keyword>
<proteinExistence type="inferred from homology"/>
<evidence type="ECO:0000256" key="6">
    <source>
        <dbReference type="ARBA" id="ARBA00023136"/>
    </source>
</evidence>
<evidence type="ECO:0000256" key="5">
    <source>
        <dbReference type="ARBA" id="ARBA00023040"/>
    </source>
</evidence>
<feature type="transmembrane region" description="Helical" evidence="10">
    <location>
        <begin position="217"/>
        <end position="237"/>
    </location>
</feature>
<dbReference type="PANTHER" id="PTHR10489:SF611">
    <property type="entry name" value="C-C CHEMOKINE RECEPTOR TYPE 6"/>
    <property type="match status" value="1"/>
</dbReference>
<keyword evidence="2" id="KW-1003">Cell membrane</keyword>
<feature type="domain" description="G-protein coupled receptors family 1 profile" evidence="11">
    <location>
        <begin position="196"/>
        <end position="462"/>
    </location>
</feature>
<comment type="subcellular location">
    <subcellularLocation>
        <location evidence="1">Cell membrane</location>
        <topology evidence="1">Multi-pass membrane protein</topology>
    </subcellularLocation>
</comment>
<dbReference type="Pfam" id="PF00001">
    <property type="entry name" value="7tm_1"/>
    <property type="match status" value="1"/>
</dbReference>
<protein>
    <recommendedName>
        <fullName evidence="11">G-protein coupled receptors family 1 profile domain-containing protein</fullName>
    </recommendedName>
</protein>
<keyword evidence="3 9" id="KW-0812">Transmembrane</keyword>
<evidence type="ECO:0000259" key="11">
    <source>
        <dbReference type="PROSITE" id="PS50262"/>
    </source>
</evidence>
<dbReference type="SUPFAM" id="SSF81321">
    <property type="entry name" value="Family A G protein-coupled receptor-like"/>
    <property type="match status" value="1"/>
</dbReference>
<dbReference type="GO" id="GO:0006955">
    <property type="term" value="P:immune response"/>
    <property type="evidence" value="ECO:0007669"/>
    <property type="project" value="TreeGrafter"/>
</dbReference>
<evidence type="ECO:0000256" key="1">
    <source>
        <dbReference type="ARBA" id="ARBA00004651"/>
    </source>
</evidence>
<evidence type="ECO:0000256" key="2">
    <source>
        <dbReference type="ARBA" id="ARBA00022475"/>
    </source>
</evidence>
<dbReference type="PANTHER" id="PTHR10489">
    <property type="entry name" value="CELL ADHESION MOLECULE"/>
    <property type="match status" value="1"/>
</dbReference>
<dbReference type="Gene3D" id="1.20.1070.10">
    <property type="entry name" value="Rhodopsin 7-helix transmembrane proteins"/>
    <property type="match status" value="1"/>
</dbReference>
<dbReference type="GO" id="GO:0007204">
    <property type="term" value="P:positive regulation of cytosolic calcium ion concentration"/>
    <property type="evidence" value="ECO:0007669"/>
    <property type="project" value="TreeGrafter"/>
</dbReference>
<evidence type="ECO:0000256" key="8">
    <source>
        <dbReference type="ARBA" id="ARBA00023224"/>
    </source>
</evidence>
<feature type="transmembrane region" description="Helical" evidence="10">
    <location>
        <begin position="366"/>
        <end position="386"/>
    </location>
</feature>
<comment type="similarity">
    <text evidence="9">Belongs to the G-protein coupled receptor 1 family.</text>
</comment>
<feature type="transmembrane region" description="Helical" evidence="10">
    <location>
        <begin position="257"/>
        <end position="277"/>
    </location>
</feature>
<evidence type="ECO:0000256" key="10">
    <source>
        <dbReference type="SAM" id="Phobius"/>
    </source>
</evidence>
<dbReference type="GO" id="GO:0019957">
    <property type="term" value="F:C-C chemokine binding"/>
    <property type="evidence" value="ECO:0007669"/>
    <property type="project" value="TreeGrafter"/>
</dbReference>
<dbReference type="GO" id="GO:0009897">
    <property type="term" value="C:external side of plasma membrane"/>
    <property type="evidence" value="ECO:0007669"/>
    <property type="project" value="TreeGrafter"/>
</dbReference>
<keyword evidence="4 10" id="KW-1133">Transmembrane helix</keyword>
<accession>A0A9N7YE61</accession>
<name>A0A9N7YE61_PLEPL</name>
<evidence type="ECO:0000256" key="7">
    <source>
        <dbReference type="ARBA" id="ARBA00023170"/>
    </source>
</evidence>
<feature type="transmembrane region" description="Helical" evidence="10">
    <location>
        <begin position="297"/>
        <end position="316"/>
    </location>
</feature>
<keyword evidence="13" id="KW-1185">Reference proteome</keyword>
<dbReference type="PROSITE" id="PS00237">
    <property type="entry name" value="G_PROTEIN_RECEP_F1_1"/>
    <property type="match status" value="1"/>
</dbReference>
<dbReference type="InterPro" id="IPR000276">
    <property type="entry name" value="GPCR_Rhodpsn"/>
</dbReference>
<keyword evidence="8 9" id="KW-0807">Transducer</keyword>
<evidence type="ECO:0000256" key="9">
    <source>
        <dbReference type="RuleBase" id="RU000688"/>
    </source>
</evidence>
<keyword evidence="6 10" id="KW-0472">Membrane</keyword>
<gene>
    <name evidence="12" type="ORF">PLEPLA_LOCUS8860</name>
</gene>
<dbReference type="GO" id="GO:0060326">
    <property type="term" value="P:cell chemotaxis"/>
    <property type="evidence" value="ECO:0007669"/>
    <property type="project" value="TreeGrafter"/>
</dbReference>
<evidence type="ECO:0000313" key="13">
    <source>
        <dbReference type="Proteomes" id="UP001153269"/>
    </source>
</evidence>
<dbReference type="InterPro" id="IPR050119">
    <property type="entry name" value="CCR1-9-like"/>
</dbReference>
<evidence type="ECO:0000256" key="3">
    <source>
        <dbReference type="ARBA" id="ARBA00022692"/>
    </source>
</evidence>
<dbReference type="PRINTS" id="PR00237">
    <property type="entry name" value="GPCRRHODOPSN"/>
</dbReference>
<sequence>MTVQHPMVIHCSTHCDVPTTLAGDLNNGPLANDVSAPSPPLHQVESHLFNKDVLTPTTTLKAPQQHPQVNKATRADPCRGRVEALHARRLHFPFCQQFSVCSLAQLSPLSVFTRTSDSSHIQTQTTNLKAPENNNMDYPLFNQSDNLKVLLSEYDYNYTDYDYEGVAPCTYQNHHSVQLFVGRYVHSIICILGFLGNSLVIVNYAFYKRTKSVTDVYLLNVAIADLLFVVSLPLIIYNEIWSWSMGPVACKLLSGSYSVNLYSGMLLLACISIDRYLAIVQARRSFRLRTLPHSRLICVIVWIFAFLLSVPTFYFYNWYDPTPESFMFEEHERNLTTRSPQFVCKFGFMNESLAWTTNVAVVSTQLALGFFLPLLIMTICYTAIIMKLLSVRNFQRHKAFWVLLAVVGVFVACQLPYNIVLNYDKTIMFQMMTCEASKALQVAKTVTQTIAYLHCCLSPVLYAFCRSEVQEPLQKDHPGPLPLLQDPV</sequence>
<dbReference type="InterPro" id="IPR017452">
    <property type="entry name" value="GPCR_Rhodpsn_7TM"/>
</dbReference>
<dbReference type="PRINTS" id="PR00657">
    <property type="entry name" value="CCCHEMOKINER"/>
</dbReference>
<organism evidence="12 13">
    <name type="scientific">Pleuronectes platessa</name>
    <name type="common">European plaice</name>
    <dbReference type="NCBI Taxonomy" id="8262"/>
    <lineage>
        <taxon>Eukaryota</taxon>
        <taxon>Metazoa</taxon>
        <taxon>Chordata</taxon>
        <taxon>Craniata</taxon>
        <taxon>Vertebrata</taxon>
        <taxon>Euteleostomi</taxon>
        <taxon>Actinopterygii</taxon>
        <taxon>Neopterygii</taxon>
        <taxon>Teleostei</taxon>
        <taxon>Neoteleostei</taxon>
        <taxon>Acanthomorphata</taxon>
        <taxon>Carangaria</taxon>
        <taxon>Pleuronectiformes</taxon>
        <taxon>Pleuronectoidei</taxon>
        <taxon>Pleuronectidae</taxon>
        <taxon>Pleuronectes</taxon>
    </lineage>
</organism>
<dbReference type="EMBL" id="CADEAL010000495">
    <property type="protein sequence ID" value="CAB1420979.1"/>
    <property type="molecule type" value="Genomic_DNA"/>
</dbReference>
<evidence type="ECO:0000313" key="12">
    <source>
        <dbReference type="EMBL" id="CAB1420979.1"/>
    </source>
</evidence>
<feature type="transmembrane region" description="Helical" evidence="10">
    <location>
        <begin position="398"/>
        <end position="417"/>
    </location>
</feature>
<reference evidence="12" key="1">
    <citation type="submission" date="2020-03" db="EMBL/GenBank/DDBJ databases">
        <authorList>
            <person name="Weist P."/>
        </authorList>
    </citation>
    <scope>NUCLEOTIDE SEQUENCE</scope>
</reference>
<feature type="transmembrane region" description="Helical" evidence="10">
    <location>
        <begin position="184"/>
        <end position="205"/>
    </location>
</feature>
<dbReference type="PROSITE" id="PS50262">
    <property type="entry name" value="G_PROTEIN_RECEP_F1_2"/>
    <property type="match status" value="1"/>
</dbReference>
<dbReference type="InterPro" id="IPR000355">
    <property type="entry name" value="Chemokine_rcpt"/>
</dbReference>
<evidence type="ECO:0000256" key="4">
    <source>
        <dbReference type="ARBA" id="ARBA00022989"/>
    </source>
</evidence>
<dbReference type="AlphaFoldDB" id="A0A9N7YE61"/>
<dbReference type="Proteomes" id="UP001153269">
    <property type="component" value="Unassembled WGS sequence"/>
</dbReference>
<keyword evidence="7 9" id="KW-0675">Receptor</keyword>
<dbReference type="GO" id="GO:0019722">
    <property type="term" value="P:calcium-mediated signaling"/>
    <property type="evidence" value="ECO:0007669"/>
    <property type="project" value="TreeGrafter"/>
</dbReference>
<dbReference type="GO" id="GO:0016493">
    <property type="term" value="F:C-C chemokine receptor activity"/>
    <property type="evidence" value="ECO:0007669"/>
    <property type="project" value="TreeGrafter"/>
</dbReference>
<comment type="caution">
    <text evidence="12">The sequence shown here is derived from an EMBL/GenBank/DDBJ whole genome shotgun (WGS) entry which is preliminary data.</text>
</comment>